<evidence type="ECO:0000313" key="1">
    <source>
        <dbReference type="EMBL" id="PNX78667.1"/>
    </source>
</evidence>
<sequence>MEGEGDKWQQLCDEDVALNIPLIGAEHEGSNGHNNNVTTSFLKTCFNGLNALSGLRLLTLHFLTPNLSFRKHTISEVHFIQT</sequence>
<dbReference type="EMBL" id="ASHM01034523">
    <property type="protein sequence ID" value="PNX78667.1"/>
    <property type="molecule type" value="Genomic_DNA"/>
</dbReference>
<dbReference type="Proteomes" id="UP000236291">
    <property type="component" value="Unassembled WGS sequence"/>
</dbReference>
<reference evidence="1 2" key="2">
    <citation type="journal article" date="2017" name="Front. Plant Sci.">
        <title>Gene Classification and Mining of Molecular Markers Useful in Red Clover (Trifolium pratense) Breeding.</title>
        <authorList>
            <person name="Istvanek J."/>
            <person name="Dluhosova J."/>
            <person name="Dluhos P."/>
            <person name="Patkova L."/>
            <person name="Nedelnik J."/>
            <person name="Repkova J."/>
        </authorList>
    </citation>
    <scope>NUCLEOTIDE SEQUENCE [LARGE SCALE GENOMIC DNA]</scope>
    <source>
        <strain evidence="2">cv. Tatra</strain>
        <tissue evidence="1">Young leaves</tissue>
    </source>
</reference>
<proteinExistence type="predicted"/>
<gene>
    <name evidence="1" type="ORF">L195_g034645</name>
</gene>
<protein>
    <submittedName>
        <fullName evidence="1">Uncharacterized protein</fullName>
    </submittedName>
</protein>
<comment type="caution">
    <text evidence="1">The sequence shown here is derived from an EMBL/GenBank/DDBJ whole genome shotgun (WGS) entry which is preliminary data.</text>
</comment>
<organism evidence="1 2">
    <name type="scientific">Trifolium pratense</name>
    <name type="common">Red clover</name>
    <dbReference type="NCBI Taxonomy" id="57577"/>
    <lineage>
        <taxon>Eukaryota</taxon>
        <taxon>Viridiplantae</taxon>
        <taxon>Streptophyta</taxon>
        <taxon>Embryophyta</taxon>
        <taxon>Tracheophyta</taxon>
        <taxon>Spermatophyta</taxon>
        <taxon>Magnoliopsida</taxon>
        <taxon>eudicotyledons</taxon>
        <taxon>Gunneridae</taxon>
        <taxon>Pentapetalae</taxon>
        <taxon>rosids</taxon>
        <taxon>fabids</taxon>
        <taxon>Fabales</taxon>
        <taxon>Fabaceae</taxon>
        <taxon>Papilionoideae</taxon>
        <taxon>50 kb inversion clade</taxon>
        <taxon>NPAAA clade</taxon>
        <taxon>Hologalegina</taxon>
        <taxon>IRL clade</taxon>
        <taxon>Trifolieae</taxon>
        <taxon>Trifolium</taxon>
    </lineage>
</organism>
<reference evidence="1 2" key="1">
    <citation type="journal article" date="2014" name="Am. J. Bot.">
        <title>Genome assembly and annotation for red clover (Trifolium pratense; Fabaceae).</title>
        <authorList>
            <person name="Istvanek J."/>
            <person name="Jaros M."/>
            <person name="Krenek A."/>
            <person name="Repkova J."/>
        </authorList>
    </citation>
    <scope>NUCLEOTIDE SEQUENCE [LARGE SCALE GENOMIC DNA]</scope>
    <source>
        <strain evidence="2">cv. Tatra</strain>
        <tissue evidence="1">Young leaves</tissue>
    </source>
</reference>
<dbReference type="AlphaFoldDB" id="A0A2K3LJG0"/>
<name>A0A2K3LJG0_TRIPR</name>
<accession>A0A2K3LJG0</accession>
<evidence type="ECO:0000313" key="2">
    <source>
        <dbReference type="Proteomes" id="UP000236291"/>
    </source>
</evidence>